<proteinExistence type="predicted"/>
<dbReference type="EMBL" id="AP021858">
    <property type="protein sequence ID" value="BBO24250.1"/>
    <property type="molecule type" value="Genomic_DNA"/>
</dbReference>
<name>A0A809R9S8_9BACT</name>
<accession>A0A809R9S8</accession>
<organism evidence="1 2">
    <name type="scientific">Candidatus Nitrosymbiomonas proteolyticus</name>
    <dbReference type="NCBI Taxonomy" id="2608984"/>
    <lineage>
        <taxon>Bacteria</taxon>
        <taxon>Bacillati</taxon>
        <taxon>Armatimonadota</taxon>
        <taxon>Armatimonadota incertae sedis</taxon>
        <taxon>Candidatus Nitrosymbiomonas</taxon>
    </lineage>
</organism>
<dbReference type="KEGG" id="npy:NPRO_18450"/>
<evidence type="ECO:0000313" key="2">
    <source>
        <dbReference type="Proteomes" id="UP000662873"/>
    </source>
</evidence>
<protein>
    <submittedName>
        <fullName evidence="1">Uncharacterized protein</fullName>
    </submittedName>
</protein>
<evidence type="ECO:0000313" key="1">
    <source>
        <dbReference type="EMBL" id="BBO24250.1"/>
    </source>
</evidence>
<sequence length="130" mass="14493">MVASAGRRDFTTDLKDAAGALFGFGKSAWADILHKQAEASEFALYDDKFEVIRPSTKRTVRYSDVVTMKLKSEKLSVQLRSGSISIRPHAYVVSGRIKVPIGWTRNEIEVPYETLLNELSARCGVNIETL</sequence>
<gene>
    <name evidence="1" type="ORF">NPRO_18450</name>
</gene>
<reference evidence="1" key="1">
    <citation type="journal article" name="DNA Res.">
        <title>The physiological potential of anammox bacteria as revealed by their core genome structure.</title>
        <authorList>
            <person name="Okubo T."/>
            <person name="Toyoda A."/>
            <person name="Fukuhara K."/>
            <person name="Uchiyama I."/>
            <person name="Harigaya Y."/>
            <person name="Kuroiwa M."/>
            <person name="Suzuki T."/>
            <person name="Murakami Y."/>
            <person name="Suwa Y."/>
            <person name="Takami H."/>
        </authorList>
    </citation>
    <scope>NUCLEOTIDE SEQUENCE</scope>
    <source>
        <strain evidence="1">317325-2</strain>
    </source>
</reference>
<dbReference type="Proteomes" id="UP000662873">
    <property type="component" value="Chromosome"/>
</dbReference>
<dbReference type="AlphaFoldDB" id="A0A809R9S8"/>